<evidence type="ECO:0000313" key="2">
    <source>
        <dbReference type="Proteomes" id="UP000579605"/>
    </source>
</evidence>
<comment type="caution">
    <text evidence="1">The sequence shown here is derived from an EMBL/GenBank/DDBJ whole genome shotgun (WGS) entry which is preliminary data.</text>
</comment>
<dbReference type="SUPFAM" id="SSF48452">
    <property type="entry name" value="TPR-like"/>
    <property type="match status" value="1"/>
</dbReference>
<protein>
    <submittedName>
        <fullName evidence="1">FMN reductase</fullName>
        <ecNumber evidence="1">1.5.1.38</ecNumber>
    </submittedName>
</protein>
<dbReference type="Proteomes" id="UP000579605">
    <property type="component" value="Unassembled WGS sequence"/>
</dbReference>
<dbReference type="RefSeq" id="WP_179786075.1">
    <property type="nucleotide sequence ID" value="NZ_BAAARR010000004.1"/>
</dbReference>
<organism evidence="1 2">
    <name type="scientific">Actinopolymorpha rutila</name>
    <dbReference type="NCBI Taxonomy" id="446787"/>
    <lineage>
        <taxon>Bacteria</taxon>
        <taxon>Bacillati</taxon>
        <taxon>Actinomycetota</taxon>
        <taxon>Actinomycetes</taxon>
        <taxon>Propionibacteriales</taxon>
        <taxon>Actinopolymorphaceae</taxon>
        <taxon>Actinopolymorpha</taxon>
    </lineage>
</organism>
<keyword evidence="2" id="KW-1185">Reference proteome</keyword>
<dbReference type="EC" id="1.5.1.38" evidence="1"/>
<evidence type="ECO:0000313" key="1">
    <source>
        <dbReference type="EMBL" id="NYH88129.1"/>
    </source>
</evidence>
<dbReference type="EMBL" id="JACBZH010000001">
    <property type="protein sequence ID" value="NYH88129.1"/>
    <property type="molecule type" value="Genomic_DNA"/>
</dbReference>
<gene>
    <name evidence="1" type="ORF">F4554_000767</name>
</gene>
<dbReference type="InterPro" id="IPR011990">
    <property type="entry name" value="TPR-like_helical_dom_sf"/>
</dbReference>
<dbReference type="GO" id="GO:0052873">
    <property type="term" value="F:FMN reductase (NADPH) activity"/>
    <property type="evidence" value="ECO:0007669"/>
    <property type="project" value="UniProtKB-EC"/>
</dbReference>
<dbReference type="AlphaFoldDB" id="A0A852ZEN9"/>
<proteinExistence type="predicted"/>
<name>A0A852ZEN9_9ACTN</name>
<dbReference type="Pfam" id="PF14559">
    <property type="entry name" value="TPR_19"/>
    <property type="match status" value="1"/>
</dbReference>
<accession>A0A852ZEN9</accession>
<sequence>MTDRFNTFRPDGEATADRWAGALHLFDQADKADLADLAVLADQAGRTAQHVGLADQAEEAAANRWKRAGLMFEERRYIETARLLAGLVEEFPRHTSARLLLARAYYHSAQLNRAEEQLRTLIDQDPVEPYAHLLLGRVLERQNRRDEAATWLRRADAFTADA</sequence>
<keyword evidence="1" id="KW-0560">Oxidoreductase</keyword>
<reference evidence="1 2" key="1">
    <citation type="submission" date="2020-07" db="EMBL/GenBank/DDBJ databases">
        <title>Sequencing the genomes of 1000 actinobacteria strains.</title>
        <authorList>
            <person name="Klenk H.-P."/>
        </authorList>
    </citation>
    <scope>NUCLEOTIDE SEQUENCE [LARGE SCALE GENOMIC DNA]</scope>
    <source>
        <strain evidence="1 2">DSM 18448</strain>
    </source>
</reference>
<dbReference type="Gene3D" id="1.25.40.10">
    <property type="entry name" value="Tetratricopeptide repeat domain"/>
    <property type="match status" value="1"/>
</dbReference>